<feature type="transmembrane region" description="Helical" evidence="8">
    <location>
        <begin position="79"/>
        <end position="100"/>
    </location>
</feature>
<keyword evidence="11" id="KW-1185">Reference proteome</keyword>
<dbReference type="PANTHER" id="PTHR30576">
    <property type="entry name" value="COLANIC BIOSYNTHESIS UDP-GLUCOSE LIPID CARRIER TRANSFERASE"/>
    <property type="match status" value="1"/>
</dbReference>
<gene>
    <name evidence="10" type="ORF">ACFSX5_00225</name>
</gene>
<dbReference type="Pfam" id="PF02397">
    <property type="entry name" value="Bac_transf"/>
    <property type="match status" value="1"/>
</dbReference>
<keyword evidence="4 8" id="KW-0812">Transmembrane</keyword>
<evidence type="ECO:0000256" key="7">
    <source>
        <dbReference type="ARBA" id="ARBA00023169"/>
    </source>
</evidence>
<evidence type="ECO:0000256" key="5">
    <source>
        <dbReference type="ARBA" id="ARBA00022989"/>
    </source>
</evidence>
<dbReference type="GO" id="GO:0089702">
    <property type="term" value="F:undecaprenyl-phosphate glucose phosphotransferase activity"/>
    <property type="evidence" value="ECO:0007669"/>
    <property type="project" value="UniProtKB-EC"/>
</dbReference>
<comment type="similarity">
    <text evidence="2">Belongs to the bacterial sugar transferase family.</text>
</comment>
<evidence type="ECO:0000256" key="1">
    <source>
        <dbReference type="ARBA" id="ARBA00004141"/>
    </source>
</evidence>
<comment type="subcellular location">
    <subcellularLocation>
        <location evidence="1">Membrane</location>
        <topology evidence="1">Multi-pass membrane protein</topology>
    </subcellularLocation>
</comment>
<keyword evidence="5 8" id="KW-1133">Transmembrane helix</keyword>
<dbReference type="InterPro" id="IPR017475">
    <property type="entry name" value="EPS_sugar_tfrase"/>
</dbReference>
<evidence type="ECO:0000256" key="3">
    <source>
        <dbReference type="ARBA" id="ARBA00022679"/>
    </source>
</evidence>
<keyword evidence="7" id="KW-0270">Exopolysaccharide synthesis</keyword>
<feature type="transmembrane region" description="Helical" evidence="8">
    <location>
        <begin position="112"/>
        <end position="133"/>
    </location>
</feature>
<dbReference type="InterPro" id="IPR017473">
    <property type="entry name" value="Undecaprenyl-P_gluc_Ptfrase"/>
</dbReference>
<reference evidence="11" key="1">
    <citation type="journal article" date="2019" name="Int. J. Syst. Evol. Microbiol.">
        <title>The Global Catalogue of Microorganisms (GCM) 10K type strain sequencing project: providing services to taxonomists for standard genome sequencing and annotation.</title>
        <authorList>
            <consortium name="The Broad Institute Genomics Platform"/>
            <consortium name="The Broad Institute Genome Sequencing Center for Infectious Disease"/>
            <person name="Wu L."/>
            <person name="Ma J."/>
        </authorList>
    </citation>
    <scope>NUCLEOTIDE SEQUENCE [LARGE SCALE GENOMIC DNA]</scope>
    <source>
        <strain evidence="11">CCM 7427</strain>
    </source>
</reference>
<name>A0ABW5QEW1_9HYPH</name>
<dbReference type="NCBIfam" id="TIGR03023">
    <property type="entry name" value="WcaJ_sugtrans"/>
    <property type="match status" value="1"/>
</dbReference>
<keyword evidence="6 8" id="KW-0472">Membrane</keyword>
<evidence type="ECO:0000259" key="9">
    <source>
        <dbReference type="Pfam" id="PF02397"/>
    </source>
</evidence>
<accession>A0ABW5QEW1</accession>
<keyword evidence="3 10" id="KW-0808">Transferase</keyword>
<dbReference type="Proteomes" id="UP001597521">
    <property type="component" value="Unassembled WGS sequence"/>
</dbReference>
<evidence type="ECO:0000256" key="6">
    <source>
        <dbReference type="ARBA" id="ARBA00023136"/>
    </source>
</evidence>
<dbReference type="RefSeq" id="WP_386830655.1">
    <property type="nucleotide sequence ID" value="NZ_JBHUNP010000001.1"/>
</dbReference>
<feature type="transmembrane region" description="Helical" evidence="8">
    <location>
        <begin position="145"/>
        <end position="169"/>
    </location>
</feature>
<evidence type="ECO:0000256" key="8">
    <source>
        <dbReference type="SAM" id="Phobius"/>
    </source>
</evidence>
<evidence type="ECO:0000313" key="10">
    <source>
        <dbReference type="EMBL" id="MFD2646215.1"/>
    </source>
</evidence>
<feature type="domain" description="Bacterial sugar transferase" evidence="9">
    <location>
        <begin position="311"/>
        <end position="499"/>
    </location>
</feature>
<dbReference type="InterPro" id="IPR003362">
    <property type="entry name" value="Bact_transf"/>
</dbReference>
<dbReference type="PANTHER" id="PTHR30576:SF0">
    <property type="entry name" value="UNDECAPRENYL-PHOSPHATE N-ACETYLGALACTOSAMINYL 1-PHOSPHATE TRANSFERASE-RELATED"/>
    <property type="match status" value="1"/>
</dbReference>
<evidence type="ECO:0000256" key="4">
    <source>
        <dbReference type="ARBA" id="ARBA00022692"/>
    </source>
</evidence>
<dbReference type="Gene3D" id="3.40.50.720">
    <property type="entry name" value="NAD(P)-binding Rossmann-like Domain"/>
    <property type="match status" value="1"/>
</dbReference>
<dbReference type="EC" id="2.7.8.31" evidence="10"/>
<dbReference type="EMBL" id="JBHUNP010000001">
    <property type="protein sequence ID" value="MFD2646215.1"/>
    <property type="molecule type" value="Genomic_DNA"/>
</dbReference>
<sequence length="505" mass="56412">MYRVDPKQAVEQHATRAGSVRVEPALSPQAEAVIGKPVESRLSGPVVSGIVQLIEAALLALLGYGIYEAYVLPDQPTLYVPIILAASLLANVLFNVAGAHRIAAYRTGASQFVRVLAAWTVVMLVLLAGLFFFKAGDELSRVWVAGWFVGGALLLVAFRTALRTLVWSWTNKGRLRRRTVIVGGGKDAEILIQRMEASASNDIELLGLFDDRVDGRSPDMVAGYAKLGTVSDLIEFARRTPVDLVIVSMPLSAEKRVLAMLTQLWVLPVDIRLSAHMSQLKFTDRAYSYVGDVAVFDMADRPISDWNLVFKWIFDKVVALTALVLLSPVMLITAIAIKLESKGPVFFVQHRHGFNNELIRIYKFRSMRTDMLDAAAAKLVTKDDPRVTRVGRFIRKTSIDELPQLFNVLKGELSIVGPRPHALQAKADNKLYYEAVEGYFARHRVKPGMTGWAQINGWRGETDTLDKIMQRVNHDLYYIENWSILLDIYIVLMTPIRLLNSENAY</sequence>
<dbReference type="Pfam" id="PF13727">
    <property type="entry name" value="CoA_binding_3"/>
    <property type="match status" value="1"/>
</dbReference>
<evidence type="ECO:0000256" key="2">
    <source>
        <dbReference type="ARBA" id="ARBA00006464"/>
    </source>
</evidence>
<organism evidence="10 11">
    <name type="scientific">Devosia albogilva</name>
    <dbReference type="NCBI Taxonomy" id="429726"/>
    <lineage>
        <taxon>Bacteria</taxon>
        <taxon>Pseudomonadati</taxon>
        <taxon>Pseudomonadota</taxon>
        <taxon>Alphaproteobacteria</taxon>
        <taxon>Hyphomicrobiales</taxon>
        <taxon>Devosiaceae</taxon>
        <taxon>Devosia</taxon>
    </lineage>
</organism>
<proteinExistence type="inferred from homology"/>
<dbReference type="NCBIfam" id="TIGR03025">
    <property type="entry name" value="EPS_sugtrans"/>
    <property type="match status" value="1"/>
</dbReference>
<protein>
    <submittedName>
        <fullName evidence="10">Undecaprenyl-phosphate glucose phosphotransferase</fullName>
        <ecNumber evidence="10">2.7.8.31</ecNumber>
    </submittedName>
</protein>
<evidence type="ECO:0000313" key="11">
    <source>
        <dbReference type="Proteomes" id="UP001597521"/>
    </source>
</evidence>
<feature type="transmembrane region" description="Helical" evidence="8">
    <location>
        <begin position="317"/>
        <end position="337"/>
    </location>
</feature>
<comment type="caution">
    <text evidence="10">The sequence shown here is derived from an EMBL/GenBank/DDBJ whole genome shotgun (WGS) entry which is preliminary data.</text>
</comment>
<feature type="transmembrane region" description="Helical" evidence="8">
    <location>
        <begin position="46"/>
        <end position="67"/>
    </location>
</feature>